<organism evidence="3">
    <name type="scientific">Puccinia triticina (isolate 1-1 / race 1 (BBBD))</name>
    <name type="common">Brown leaf rust fungus</name>
    <dbReference type="NCBI Taxonomy" id="630390"/>
    <lineage>
        <taxon>Eukaryota</taxon>
        <taxon>Fungi</taxon>
        <taxon>Dikarya</taxon>
        <taxon>Basidiomycota</taxon>
        <taxon>Pucciniomycotina</taxon>
        <taxon>Pucciniomycetes</taxon>
        <taxon>Pucciniales</taxon>
        <taxon>Pucciniaceae</taxon>
        <taxon>Puccinia</taxon>
    </lineage>
</organism>
<reference evidence="3" key="2">
    <citation type="submission" date="2016-05" db="EMBL/GenBank/DDBJ databases">
        <title>Comparative analysis highlights variable genome content of wheat rusts and divergence of the mating loci.</title>
        <authorList>
            <person name="Cuomo C.A."/>
            <person name="Bakkeren G."/>
            <person name="Szabo L."/>
            <person name="Khalil H."/>
            <person name="Joly D."/>
            <person name="Goldberg J."/>
            <person name="Young S."/>
            <person name="Zeng Q."/>
            <person name="Fellers J."/>
        </authorList>
    </citation>
    <scope>NUCLEOTIDE SEQUENCE [LARGE SCALE GENOMIC DNA]</scope>
    <source>
        <strain evidence="3">1-1 BBBD Race 1</strain>
    </source>
</reference>
<feature type="domain" description="DUF7918" evidence="2">
    <location>
        <begin position="128"/>
        <end position="265"/>
    </location>
</feature>
<protein>
    <recommendedName>
        <fullName evidence="2">DUF7918 domain-containing protein</fullName>
    </recommendedName>
</protein>
<proteinExistence type="predicted"/>
<keyword evidence="5" id="KW-1185">Reference proteome</keyword>
<dbReference type="AlphaFoldDB" id="A0A0C4EPE3"/>
<dbReference type="Pfam" id="PF25534">
    <property type="entry name" value="DUF7918"/>
    <property type="match status" value="1"/>
</dbReference>
<reference evidence="4 5" key="3">
    <citation type="journal article" date="2017" name="G3 (Bethesda)">
        <title>Comparative analysis highlights variable genome content of wheat rusts and divergence of the mating loci.</title>
        <authorList>
            <person name="Cuomo C.A."/>
            <person name="Bakkeren G."/>
            <person name="Khalil H.B."/>
            <person name="Panwar V."/>
            <person name="Joly D."/>
            <person name="Linning R."/>
            <person name="Sakthikumar S."/>
            <person name="Song X."/>
            <person name="Adiconis X."/>
            <person name="Fan L."/>
            <person name="Goldberg J.M."/>
            <person name="Levin J.Z."/>
            <person name="Young S."/>
            <person name="Zeng Q."/>
            <person name="Anikster Y."/>
            <person name="Bruce M."/>
            <person name="Wang M."/>
            <person name="Yin C."/>
            <person name="McCallum B."/>
            <person name="Szabo L.J."/>
            <person name="Hulbert S."/>
            <person name="Chen X."/>
            <person name="Fellers J.P."/>
        </authorList>
    </citation>
    <scope>NUCLEOTIDE SEQUENCE</scope>
    <source>
        <strain evidence="5">Isolate 1-1 / race 1 (BBBD)</strain>
        <strain evidence="4">isolate 1-1 / race 1 (BBBD)</strain>
    </source>
</reference>
<evidence type="ECO:0000313" key="3">
    <source>
        <dbReference type="EMBL" id="OAV91885.1"/>
    </source>
</evidence>
<feature type="compositionally biased region" description="Basic and acidic residues" evidence="1">
    <location>
        <begin position="273"/>
        <end position="299"/>
    </location>
</feature>
<dbReference type="Proteomes" id="UP000005240">
    <property type="component" value="Unassembled WGS sequence"/>
</dbReference>
<accession>A0A0C4EPE3</accession>
<evidence type="ECO:0000259" key="2">
    <source>
        <dbReference type="Pfam" id="PF25534"/>
    </source>
</evidence>
<dbReference type="VEuPathDB" id="FungiDB:PTTG_02644"/>
<feature type="region of interest" description="Disordered" evidence="1">
    <location>
        <begin position="192"/>
        <end position="229"/>
    </location>
</feature>
<dbReference type="PANTHER" id="PTHR36223:SF5">
    <property type="entry name" value="BETA-LACTAMASE-TYPE TRANSPEPTIDASE FOLD DOMAIN CONTAINING PROTEIN"/>
    <property type="match status" value="1"/>
</dbReference>
<evidence type="ECO:0000313" key="5">
    <source>
        <dbReference type="Proteomes" id="UP000005240"/>
    </source>
</evidence>
<gene>
    <name evidence="3" type="ORF">PTTG_02644</name>
</gene>
<feature type="compositionally biased region" description="Polar residues" evidence="1">
    <location>
        <begin position="192"/>
        <end position="203"/>
    </location>
</feature>
<name>A0A0C4EPE3_PUCT1</name>
<dbReference type="EnsemblFungi" id="PTTG_02644-t43_1">
    <property type="protein sequence ID" value="PTTG_02644-t43_1-p1"/>
    <property type="gene ID" value="PTTG_02644"/>
</dbReference>
<dbReference type="STRING" id="630390.A0A0C4EPE3"/>
<reference evidence="4" key="4">
    <citation type="submission" date="2025-05" db="UniProtKB">
        <authorList>
            <consortium name="EnsemblFungi"/>
        </authorList>
    </citation>
    <scope>IDENTIFICATION</scope>
    <source>
        <strain evidence="4">isolate 1-1 / race 1 (BBBD)</strain>
    </source>
</reference>
<dbReference type="PANTHER" id="PTHR36223">
    <property type="entry name" value="BETA-LACTAMASE-TYPE TRANSPEPTIDASE FOLD DOMAIN CONTAINING PROTEIN"/>
    <property type="match status" value="1"/>
</dbReference>
<reference evidence="3" key="1">
    <citation type="submission" date="2009-11" db="EMBL/GenBank/DDBJ databases">
        <authorList>
            <consortium name="The Broad Institute Genome Sequencing Platform"/>
            <person name="Ward D."/>
            <person name="Feldgarden M."/>
            <person name="Earl A."/>
            <person name="Young S.K."/>
            <person name="Zeng Q."/>
            <person name="Koehrsen M."/>
            <person name="Alvarado L."/>
            <person name="Berlin A."/>
            <person name="Bochicchio J."/>
            <person name="Borenstein D."/>
            <person name="Chapman S.B."/>
            <person name="Chen Z."/>
            <person name="Engels R."/>
            <person name="Freedman E."/>
            <person name="Gellesch M."/>
            <person name="Goldberg J."/>
            <person name="Griggs A."/>
            <person name="Gujja S."/>
            <person name="Heilman E."/>
            <person name="Heiman D."/>
            <person name="Hepburn T."/>
            <person name="Howarth C."/>
            <person name="Jen D."/>
            <person name="Larson L."/>
            <person name="Lewis B."/>
            <person name="Mehta T."/>
            <person name="Park D."/>
            <person name="Pearson M."/>
            <person name="Roberts A."/>
            <person name="Saif S."/>
            <person name="Shea T."/>
            <person name="Shenoy N."/>
            <person name="Sisk P."/>
            <person name="Stolte C."/>
            <person name="Sykes S."/>
            <person name="Thomson T."/>
            <person name="Walk T."/>
            <person name="White J."/>
            <person name="Yandava C."/>
            <person name="Izard J."/>
            <person name="Baranova O.V."/>
            <person name="Blanton J.M."/>
            <person name="Tanner A.C."/>
            <person name="Dewhirst F.E."/>
            <person name="Haas B."/>
            <person name="Nusbaum C."/>
            <person name="Birren B."/>
        </authorList>
    </citation>
    <scope>NUCLEOTIDE SEQUENCE [LARGE SCALE GENOMIC DNA]</scope>
    <source>
        <strain evidence="3">1-1 BBBD Race 1</strain>
    </source>
</reference>
<feature type="compositionally biased region" description="Polar residues" evidence="1">
    <location>
        <begin position="213"/>
        <end position="227"/>
    </location>
</feature>
<dbReference type="OMA" id="YQFANIN"/>
<dbReference type="OrthoDB" id="3364132at2759"/>
<dbReference type="InterPro" id="IPR057678">
    <property type="entry name" value="DUF7918"/>
</dbReference>
<dbReference type="EMBL" id="ADAS02000073">
    <property type="protein sequence ID" value="OAV91885.1"/>
    <property type="molecule type" value="Genomic_DNA"/>
</dbReference>
<evidence type="ECO:0000256" key="1">
    <source>
        <dbReference type="SAM" id="MobiDB-lite"/>
    </source>
</evidence>
<evidence type="ECO:0000313" key="4">
    <source>
        <dbReference type="EnsemblFungi" id="PTTG_02644-t43_1-p1"/>
    </source>
</evidence>
<sequence>MPANAASGSSCTINLLQPSPLGPPTKVPCHEYKHETSIDPTNGAIQETVTIESEQASRFEIVLDLKPTTYSSIRGPPNQPDLTTTNESQLQLPFDYIVNLILDGIHVGVYKQTKYAWNLPVYLDKLFSRDCSTVQSYQFANINLVDPDDYRDSTNPADRICEDERVIKSLGTIQLDITRCVFDYRPIPPTNNGVLPSSTNQMKFSERSKKARLSTTAGLTESSSSGLPTPAGELYAKALDPAPFLRFLFQYKPRVILETEGTITRPAVEVDADPAKEVRPKVKNENNKRVKTEGGNEKAPKKKPKIIDLTSSGDESS</sequence>
<feature type="region of interest" description="Disordered" evidence="1">
    <location>
        <begin position="271"/>
        <end position="317"/>
    </location>
</feature>